<gene>
    <name evidence="2" type="ORF">JD844_034264</name>
</gene>
<dbReference type="Pfam" id="PF26083">
    <property type="entry name" value="TM_Tm6sf2"/>
    <property type="match status" value="1"/>
</dbReference>
<protein>
    <recommendedName>
        <fullName evidence="1">Transmembrane 6 superfamily member 1/2 transmembrane domain-containing protein</fullName>
    </recommendedName>
</protein>
<dbReference type="PANTHER" id="PTHR14568">
    <property type="entry name" value="TRANSMEMBRANE SUPERFAMILY 6 MEMBER 1/2"/>
    <property type="match status" value="1"/>
</dbReference>
<accession>A0ABQ7T8G2</accession>
<proteinExistence type="predicted"/>
<feature type="domain" description="Transmembrane 6 superfamily member 1/2 transmembrane" evidence="1">
    <location>
        <begin position="42"/>
        <end position="82"/>
    </location>
</feature>
<organism evidence="2 3">
    <name type="scientific">Phrynosoma platyrhinos</name>
    <name type="common">Desert horned lizard</name>
    <dbReference type="NCBI Taxonomy" id="52577"/>
    <lineage>
        <taxon>Eukaryota</taxon>
        <taxon>Metazoa</taxon>
        <taxon>Chordata</taxon>
        <taxon>Craniata</taxon>
        <taxon>Vertebrata</taxon>
        <taxon>Euteleostomi</taxon>
        <taxon>Lepidosauria</taxon>
        <taxon>Squamata</taxon>
        <taxon>Bifurcata</taxon>
        <taxon>Unidentata</taxon>
        <taxon>Episquamata</taxon>
        <taxon>Toxicofera</taxon>
        <taxon>Iguania</taxon>
        <taxon>Phrynosomatidae</taxon>
        <taxon>Phrynosomatinae</taxon>
        <taxon>Phrynosoma</taxon>
    </lineage>
</organism>
<evidence type="ECO:0000313" key="3">
    <source>
        <dbReference type="Proteomes" id="UP000826234"/>
    </source>
</evidence>
<dbReference type="EMBL" id="JAIPUX010000953">
    <property type="protein sequence ID" value="KAH0625903.1"/>
    <property type="molecule type" value="Genomic_DNA"/>
</dbReference>
<name>A0ABQ7T8G2_PHRPL</name>
<comment type="caution">
    <text evidence="2">The sequence shown here is derived from an EMBL/GenBank/DDBJ whole genome shotgun (WGS) entry which is preliminary data.</text>
</comment>
<evidence type="ECO:0000313" key="2">
    <source>
        <dbReference type="EMBL" id="KAH0625903.1"/>
    </source>
</evidence>
<evidence type="ECO:0000259" key="1">
    <source>
        <dbReference type="Pfam" id="PF26083"/>
    </source>
</evidence>
<keyword evidence="3" id="KW-1185">Reference proteome</keyword>
<sequence>MERSTEGLVVPPPVVTKESCDLTSTPQRGTDISSHNQKWILFSMGEPYLSTAYGIMICYWDAVIHYALYLAMIIAIAESGDFVTCFSFHPVFLVACGKIAEEQRKTLFQRPLDLGLVVLDCPSEMCFDYVYQQEPYLRDPVAYPKVQFSHIGSSLHQRTPFPYRTPEGTWWTVVLSNVIYALGPHLLVYRCLRNPAFFSHSVSQDKDKKTQ</sequence>
<dbReference type="InterPro" id="IPR059044">
    <property type="entry name" value="TM_Tm6sf1/2"/>
</dbReference>
<reference evidence="2 3" key="1">
    <citation type="journal article" date="2022" name="Gigascience">
        <title>A chromosome-level genome assembly and annotation of the desert horned lizard, Phrynosoma platyrhinos, provides insight into chromosomal rearrangements among reptiles.</title>
        <authorList>
            <person name="Koochekian N."/>
            <person name="Ascanio A."/>
            <person name="Farleigh K."/>
            <person name="Card D.C."/>
            <person name="Schield D.R."/>
            <person name="Castoe T.A."/>
            <person name="Jezkova T."/>
        </authorList>
    </citation>
    <scope>NUCLEOTIDE SEQUENCE [LARGE SCALE GENOMIC DNA]</scope>
    <source>
        <strain evidence="2">NK-2021</strain>
    </source>
</reference>
<dbReference type="Proteomes" id="UP000826234">
    <property type="component" value="Unassembled WGS sequence"/>
</dbReference>
<dbReference type="PANTHER" id="PTHR14568:SF8">
    <property type="entry name" value="EXPERA DOMAIN-CONTAINING PROTEIN"/>
    <property type="match status" value="1"/>
</dbReference>